<sequence length="58" mass="6609">MPLLLILFSYILILSTSLNMPRPKNSHKEFSTCSSHLTWQIPWPALHSGDPKPESPHL</sequence>
<feature type="chain" id="PRO_5004770549" evidence="1">
    <location>
        <begin position="18"/>
        <end position="58"/>
    </location>
</feature>
<name>V8N2U1_OPHHA</name>
<keyword evidence="1" id="KW-0732">Signal</keyword>
<organism evidence="2 3">
    <name type="scientific">Ophiophagus hannah</name>
    <name type="common">King cobra</name>
    <name type="synonym">Naja hannah</name>
    <dbReference type="NCBI Taxonomy" id="8665"/>
    <lineage>
        <taxon>Eukaryota</taxon>
        <taxon>Metazoa</taxon>
        <taxon>Chordata</taxon>
        <taxon>Craniata</taxon>
        <taxon>Vertebrata</taxon>
        <taxon>Euteleostomi</taxon>
        <taxon>Lepidosauria</taxon>
        <taxon>Squamata</taxon>
        <taxon>Bifurcata</taxon>
        <taxon>Unidentata</taxon>
        <taxon>Episquamata</taxon>
        <taxon>Toxicofera</taxon>
        <taxon>Serpentes</taxon>
        <taxon>Colubroidea</taxon>
        <taxon>Elapidae</taxon>
        <taxon>Elapinae</taxon>
        <taxon>Ophiophagus</taxon>
    </lineage>
</organism>
<reference evidence="2 3" key="1">
    <citation type="journal article" date="2013" name="Proc. Natl. Acad. Sci. U.S.A.">
        <title>The king cobra genome reveals dynamic gene evolution and adaptation in the snake venom system.</title>
        <authorList>
            <person name="Vonk F.J."/>
            <person name="Casewell N.R."/>
            <person name="Henkel C.V."/>
            <person name="Heimberg A.M."/>
            <person name="Jansen H.J."/>
            <person name="McCleary R.J."/>
            <person name="Kerkkamp H.M."/>
            <person name="Vos R.A."/>
            <person name="Guerreiro I."/>
            <person name="Calvete J.J."/>
            <person name="Wuster W."/>
            <person name="Woods A.E."/>
            <person name="Logan J.M."/>
            <person name="Harrison R.A."/>
            <person name="Castoe T.A."/>
            <person name="de Koning A.P."/>
            <person name="Pollock D.D."/>
            <person name="Yandell M."/>
            <person name="Calderon D."/>
            <person name="Renjifo C."/>
            <person name="Currier R.B."/>
            <person name="Salgado D."/>
            <person name="Pla D."/>
            <person name="Sanz L."/>
            <person name="Hyder A.S."/>
            <person name="Ribeiro J.M."/>
            <person name="Arntzen J.W."/>
            <person name="van den Thillart G.E."/>
            <person name="Boetzer M."/>
            <person name="Pirovano W."/>
            <person name="Dirks R.P."/>
            <person name="Spaink H.P."/>
            <person name="Duboule D."/>
            <person name="McGlinn E."/>
            <person name="Kini R.M."/>
            <person name="Richardson M.K."/>
        </authorList>
    </citation>
    <scope>NUCLEOTIDE SEQUENCE</scope>
    <source>
        <tissue evidence="2">Blood</tissue>
    </source>
</reference>
<proteinExistence type="predicted"/>
<gene>
    <name evidence="2" type="primary">OR13C8</name>
    <name evidence="2" type="ORF">L345_17715</name>
</gene>
<keyword evidence="3" id="KW-1185">Reference proteome</keyword>
<evidence type="ECO:0000313" key="3">
    <source>
        <dbReference type="Proteomes" id="UP000018936"/>
    </source>
</evidence>
<keyword evidence="2" id="KW-0675">Receptor</keyword>
<evidence type="ECO:0000256" key="1">
    <source>
        <dbReference type="SAM" id="SignalP"/>
    </source>
</evidence>
<feature type="non-terminal residue" evidence="2">
    <location>
        <position position="1"/>
    </location>
</feature>
<dbReference type="SUPFAM" id="SSF81321">
    <property type="entry name" value="Family A G protein-coupled receptor-like"/>
    <property type="match status" value="1"/>
</dbReference>
<accession>V8N2U1</accession>
<dbReference type="EMBL" id="AZIM01017745">
    <property type="protein sequence ID" value="ETE56574.1"/>
    <property type="molecule type" value="Genomic_DNA"/>
</dbReference>
<evidence type="ECO:0000313" key="2">
    <source>
        <dbReference type="EMBL" id="ETE56574.1"/>
    </source>
</evidence>
<protein>
    <submittedName>
        <fullName evidence="2">Olfactory receptor 13C8</fullName>
    </submittedName>
</protein>
<comment type="caution">
    <text evidence="2">The sequence shown here is derived from an EMBL/GenBank/DDBJ whole genome shotgun (WGS) entry which is preliminary data.</text>
</comment>
<feature type="signal peptide" evidence="1">
    <location>
        <begin position="1"/>
        <end position="17"/>
    </location>
</feature>
<dbReference type="Proteomes" id="UP000018936">
    <property type="component" value="Unassembled WGS sequence"/>
</dbReference>
<dbReference type="AlphaFoldDB" id="V8N2U1"/>